<dbReference type="Proteomes" id="UP000054937">
    <property type="component" value="Unassembled WGS sequence"/>
</dbReference>
<organism evidence="2 3">
    <name type="scientific">Pseudocohnilembus persalinus</name>
    <name type="common">Ciliate</name>
    <dbReference type="NCBI Taxonomy" id="266149"/>
    <lineage>
        <taxon>Eukaryota</taxon>
        <taxon>Sar</taxon>
        <taxon>Alveolata</taxon>
        <taxon>Ciliophora</taxon>
        <taxon>Intramacronucleata</taxon>
        <taxon>Oligohymenophorea</taxon>
        <taxon>Scuticociliatia</taxon>
        <taxon>Philasterida</taxon>
        <taxon>Pseudocohnilembidae</taxon>
        <taxon>Pseudocohnilembus</taxon>
    </lineage>
</organism>
<feature type="transmembrane region" description="Helical" evidence="1">
    <location>
        <begin position="129"/>
        <end position="149"/>
    </location>
</feature>
<reference evidence="2 3" key="1">
    <citation type="journal article" date="2015" name="Sci. Rep.">
        <title>Genome of the facultative scuticociliatosis pathogen Pseudocohnilembus persalinus provides insight into its virulence through horizontal gene transfer.</title>
        <authorList>
            <person name="Xiong J."/>
            <person name="Wang G."/>
            <person name="Cheng J."/>
            <person name="Tian M."/>
            <person name="Pan X."/>
            <person name="Warren A."/>
            <person name="Jiang C."/>
            <person name="Yuan D."/>
            <person name="Miao W."/>
        </authorList>
    </citation>
    <scope>NUCLEOTIDE SEQUENCE [LARGE SCALE GENOMIC DNA]</scope>
    <source>
        <strain evidence="2">36N120E</strain>
    </source>
</reference>
<dbReference type="InParanoid" id="A0A0V0QJ18"/>
<comment type="caution">
    <text evidence="2">The sequence shown here is derived from an EMBL/GenBank/DDBJ whole genome shotgun (WGS) entry which is preliminary data.</text>
</comment>
<dbReference type="InterPro" id="IPR024133">
    <property type="entry name" value="TM_138"/>
</dbReference>
<feature type="transmembrane region" description="Helical" evidence="1">
    <location>
        <begin position="89"/>
        <end position="109"/>
    </location>
</feature>
<evidence type="ECO:0000256" key="1">
    <source>
        <dbReference type="SAM" id="Phobius"/>
    </source>
</evidence>
<keyword evidence="1" id="KW-1133">Transmembrane helix</keyword>
<evidence type="ECO:0000313" key="3">
    <source>
        <dbReference type="Proteomes" id="UP000054937"/>
    </source>
</evidence>
<keyword evidence="3" id="KW-1185">Reference proteome</keyword>
<feature type="transmembrane region" description="Helical" evidence="1">
    <location>
        <begin position="52"/>
        <end position="77"/>
    </location>
</feature>
<accession>A0A0V0QJ18</accession>
<name>A0A0V0QJ18_PSEPJ</name>
<dbReference type="AlphaFoldDB" id="A0A0V0QJ18"/>
<sequence length="166" mass="19384">MFENQQSKNTITIKLVFFFFILLIDLISSSFVETSFSQNTDADSGTGGVIPILIIQMVLTLILVISFYILLWSVFPLRQAMIGELWKYFKGPMILSLLYFGLTVGERVIRLIEFTKNKNSVNNDIWDVFQYQILYYLRFFCLPFTYVYMTKGALILSSRSEQLKEF</sequence>
<feature type="transmembrane region" description="Helical" evidence="1">
    <location>
        <begin position="12"/>
        <end position="32"/>
    </location>
</feature>
<gene>
    <name evidence="2" type="ORF">PPERSA_03152</name>
</gene>
<keyword evidence="1" id="KW-0812">Transmembrane</keyword>
<dbReference type="EMBL" id="LDAU01000158">
    <property type="protein sequence ID" value="KRX02090.1"/>
    <property type="molecule type" value="Genomic_DNA"/>
</dbReference>
<dbReference type="Pfam" id="PF14935">
    <property type="entry name" value="TMEM138"/>
    <property type="match status" value="1"/>
</dbReference>
<dbReference type="OMA" id="LLIRYSC"/>
<proteinExistence type="predicted"/>
<protein>
    <submittedName>
        <fullName evidence="2">Uncharacterized protein</fullName>
    </submittedName>
</protein>
<evidence type="ECO:0000313" key="2">
    <source>
        <dbReference type="EMBL" id="KRX02090.1"/>
    </source>
</evidence>
<keyword evidence="1" id="KW-0472">Membrane</keyword>